<dbReference type="SUPFAM" id="SSF55021">
    <property type="entry name" value="ACT-like"/>
    <property type="match status" value="1"/>
</dbReference>
<dbReference type="GO" id="GO:0016887">
    <property type="term" value="F:ATP hydrolysis activity"/>
    <property type="evidence" value="ECO:0007669"/>
    <property type="project" value="InterPro"/>
</dbReference>
<dbReference type="PROSITE" id="PS00211">
    <property type="entry name" value="ABC_TRANSPORTER_1"/>
    <property type="match status" value="1"/>
</dbReference>
<dbReference type="GO" id="GO:0006865">
    <property type="term" value="P:amino acid transport"/>
    <property type="evidence" value="ECO:0007669"/>
    <property type="project" value="UniProtKB-KW"/>
</dbReference>
<evidence type="ECO:0000256" key="8">
    <source>
        <dbReference type="ARBA" id="ARBA00022967"/>
    </source>
</evidence>
<dbReference type="Gene3D" id="3.40.50.300">
    <property type="entry name" value="P-loop containing nucleotide triphosphate hydrolases"/>
    <property type="match status" value="1"/>
</dbReference>
<protein>
    <recommendedName>
        <fullName evidence="3">Cell division ATP-binding protein FtsE</fullName>
    </recommendedName>
</protein>
<keyword evidence="5" id="KW-1003">Cell membrane</keyword>
<keyword evidence="10" id="KW-0472">Membrane</keyword>
<dbReference type="Pfam" id="PF00005">
    <property type="entry name" value="ABC_tran"/>
    <property type="match status" value="1"/>
</dbReference>
<dbReference type="EMBL" id="CP043046">
    <property type="protein sequence ID" value="QEI04471.1"/>
    <property type="molecule type" value="Genomic_DNA"/>
</dbReference>
<comment type="function">
    <text evidence="1">Part of the ABC transporter FtsEX involved in cellular division. Important for assembly or stability of the septal ring.</text>
</comment>
<dbReference type="InterPro" id="IPR003593">
    <property type="entry name" value="AAA+_ATPase"/>
</dbReference>
<dbReference type="AlphaFoldDB" id="A0A5C0AUX0"/>
<evidence type="ECO:0000256" key="2">
    <source>
        <dbReference type="ARBA" id="ARBA00005417"/>
    </source>
</evidence>
<dbReference type="PANTHER" id="PTHR43166:SF30">
    <property type="entry name" value="METHIONINE IMPORT ATP-BINDING PROTEIN METN"/>
    <property type="match status" value="1"/>
</dbReference>
<dbReference type="Proteomes" id="UP000325161">
    <property type="component" value="Chromosome"/>
</dbReference>
<keyword evidence="13" id="KW-1185">Reference proteome</keyword>
<dbReference type="GO" id="GO:0005886">
    <property type="term" value="C:plasma membrane"/>
    <property type="evidence" value="ECO:0007669"/>
    <property type="project" value="UniProtKB-ARBA"/>
</dbReference>
<dbReference type="SMART" id="SM00382">
    <property type="entry name" value="AAA"/>
    <property type="match status" value="1"/>
</dbReference>
<evidence type="ECO:0000313" key="13">
    <source>
        <dbReference type="Proteomes" id="UP000325161"/>
    </source>
</evidence>
<evidence type="ECO:0000259" key="11">
    <source>
        <dbReference type="PROSITE" id="PS50893"/>
    </source>
</evidence>
<evidence type="ECO:0000256" key="1">
    <source>
        <dbReference type="ARBA" id="ARBA00002579"/>
    </source>
</evidence>
<feature type="domain" description="ABC transporter" evidence="11">
    <location>
        <begin position="2"/>
        <end position="242"/>
    </location>
</feature>
<keyword evidence="8" id="KW-1278">Translocase</keyword>
<dbReference type="InterPro" id="IPR027417">
    <property type="entry name" value="P-loop_NTPase"/>
</dbReference>
<evidence type="ECO:0000256" key="3">
    <source>
        <dbReference type="ARBA" id="ARBA00020019"/>
    </source>
</evidence>
<dbReference type="PROSITE" id="PS50893">
    <property type="entry name" value="ABC_TRANSPORTER_2"/>
    <property type="match status" value="1"/>
</dbReference>
<evidence type="ECO:0000313" key="12">
    <source>
        <dbReference type="EMBL" id="QEI04471.1"/>
    </source>
</evidence>
<evidence type="ECO:0000256" key="5">
    <source>
        <dbReference type="ARBA" id="ARBA00022475"/>
    </source>
</evidence>
<dbReference type="InterPro" id="IPR017871">
    <property type="entry name" value="ABC_transporter-like_CS"/>
</dbReference>
<dbReference type="PANTHER" id="PTHR43166">
    <property type="entry name" value="AMINO ACID IMPORT ATP-BINDING PROTEIN"/>
    <property type="match status" value="1"/>
</dbReference>
<organism evidence="12 13">
    <name type="scientific">Pigmentiphaga aceris</name>
    <dbReference type="NCBI Taxonomy" id="1940612"/>
    <lineage>
        <taxon>Bacteria</taxon>
        <taxon>Pseudomonadati</taxon>
        <taxon>Pseudomonadota</taxon>
        <taxon>Betaproteobacteria</taxon>
        <taxon>Burkholderiales</taxon>
        <taxon>Alcaligenaceae</taxon>
        <taxon>Pigmentiphaga</taxon>
    </lineage>
</organism>
<keyword evidence="7 12" id="KW-0067">ATP-binding</keyword>
<dbReference type="InterPro" id="IPR041701">
    <property type="entry name" value="MetN_ABC"/>
</dbReference>
<keyword evidence="9" id="KW-0029">Amino-acid transport</keyword>
<reference evidence="12 13" key="1">
    <citation type="submission" date="2019-08" db="EMBL/GenBank/DDBJ databases">
        <title>Amphibian skin-associated Pigmentiphaga: genome sequence and occurrence across geography and hosts.</title>
        <authorList>
            <person name="Bletz M.C."/>
            <person name="Bunk B."/>
            <person name="Sproeer C."/>
            <person name="Biwer P."/>
            <person name="Reiter S."/>
            <person name="Rabemananjara F.C.E."/>
            <person name="Schulz S."/>
            <person name="Overmann J."/>
            <person name="Vences M."/>
        </authorList>
    </citation>
    <scope>NUCLEOTIDE SEQUENCE [LARGE SCALE GENOMIC DNA]</scope>
    <source>
        <strain evidence="12 13">Mada1488</strain>
    </source>
</reference>
<dbReference type="InterPro" id="IPR018449">
    <property type="entry name" value="NIL_domain"/>
</dbReference>
<keyword evidence="6" id="KW-0547">Nucleotide-binding</keyword>
<accession>A0A5C0AUX0</accession>
<dbReference type="SUPFAM" id="SSF52540">
    <property type="entry name" value="P-loop containing nucleoside triphosphate hydrolases"/>
    <property type="match status" value="1"/>
</dbReference>
<proteinExistence type="inferred from homology"/>
<dbReference type="FunFam" id="3.40.50.300:FF:000056">
    <property type="entry name" value="Cell division ATP-binding protein FtsE"/>
    <property type="match status" value="1"/>
</dbReference>
<dbReference type="InterPro" id="IPR003439">
    <property type="entry name" value="ABC_transporter-like_ATP-bd"/>
</dbReference>
<dbReference type="Pfam" id="PF09383">
    <property type="entry name" value="NIL"/>
    <property type="match status" value="1"/>
</dbReference>
<dbReference type="InterPro" id="IPR045865">
    <property type="entry name" value="ACT-like_dom_sf"/>
</dbReference>
<evidence type="ECO:0000256" key="9">
    <source>
        <dbReference type="ARBA" id="ARBA00022970"/>
    </source>
</evidence>
<evidence type="ECO:0000256" key="6">
    <source>
        <dbReference type="ARBA" id="ARBA00022741"/>
    </source>
</evidence>
<dbReference type="KEGG" id="pacr:FXN63_00460"/>
<evidence type="ECO:0000256" key="10">
    <source>
        <dbReference type="ARBA" id="ARBA00023136"/>
    </source>
</evidence>
<dbReference type="InterPro" id="IPR050086">
    <property type="entry name" value="MetN_ABC_transporter-like"/>
</dbReference>
<keyword evidence="4" id="KW-0813">Transport</keyword>
<dbReference type="SMART" id="SM00930">
    <property type="entry name" value="NIL"/>
    <property type="match status" value="1"/>
</dbReference>
<name>A0A5C0AUX0_9BURK</name>
<dbReference type="GO" id="GO:0005524">
    <property type="term" value="F:ATP binding"/>
    <property type="evidence" value="ECO:0007669"/>
    <property type="project" value="UniProtKB-KW"/>
</dbReference>
<dbReference type="CDD" id="cd03258">
    <property type="entry name" value="ABC_MetN_methionine_transporter"/>
    <property type="match status" value="1"/>
</dbReference>
<sequence>MIELQAIHKSYQVNGVAITALTDVNLHIASGEIFGIIGHSGAGKSTLIRMINFLERPTQGKVIVEGVDLDSLDDEGLRQFRQGVGMIFQHFNLLGSKTVSANVAFPLEIAGKSDKQSIDKRVDELLDLVGLKRHKNKYPRQLSGGEKQRVGIARALANHPRVLLCDEATSALDPQTTRSILQLLREINERLGLTIVLITHEMDVIRTVCDRVAVIDSSRIVESGPVSQVFLHPQHETTKRFVQEAEHFPAEDVSLTLDHAAQKTIRRLTFLEDTVHQPVLSRTAREFGVDFSILGGRIEQIKSMTCGQLTIALEGDQARVHDALAHLASLGVTVEEVTL</sequence>
<gene>
    <name evidence="12" type="ORF">FXN63_00460</name>
</gene>
<evidence type="ECO:0000256" key="7">
    <source>
        <dbReference type="ARBA" id="ARBA00022840"/>
    </source>
</evidence>
<evidence type="ECO:0000256" key="4">
    <source>
        <dbReference type="ARBA" id="ARBA00022448"/>
    </source>
</evidence>
<dbReference type="Gene3D" id="3.30.70.260">
    <property type="match status" value="1"/>
</dbReference>
<comment type="similarity">
    <text evidence="2">Belongs to the ABC transporter superfamily.</text>
</comment>
<dbReference type="RefSeq" id="WP_148811801.1">
    <property type="nucleotide sequence ID" value="NZ_CP043046.1"/>
</dbReference>
<dbReference type="OrthoDB" id="9802264at2"/>